<dbReference type="EMBL" id="JAVHNR010000004">
    <property type="protein sequence ID" value="KAK6345694.1"/>
    <property type="molecule type" value="Genomic_DNA"/>
</dbReference>
<protein>
    <recommendedName>
        <fullName evidence="1">F-box domain-containing protein</fullName>
    </recommendedName>
</protein>
<accession>A0AAN8MPJ0</accession>
<evidence type="ECO:0000259" key="1">
    <source>
        <dbReference type="SMART" id="SM00256"/>
    </source>
</evidence>
<dbReference type="SMART" id="SM00256">
    <property type="entry name" value="FBOX"/>
    <property type="match status" value="1"/>
</dbReference>
<organism evidence="2 3">
    <name type="scientific">Orbilia javanica</name>
    <dbReference type="NCBI Taxonomy" id="47235"/>
    <lineage>
        <taxon>Eukaryota</taxon>
        <taxon>Fungi</taxon>
        <taxon>Dikarya</taxon>
        <taxon>Ascomycota</taxon>
        <taxon>Pezizomycotina</taxon>
        <taxon>Orbiliomycetes</taxon>
        <taxon>Orbiliales</taxon>
        <taxon>Orbiliaceae</taxon>
        <taxon>Orbilia</taxon>
    </lineage>
</organism>
<evidence type="ECO:0000313" key="2">
    <source>
        <dbReference type="EMBL" id="KAK6345694.1"/>
    </source>
</evidence>
<reference evidence="2 3" key="1">
    <citation type="submission" date="2019-10" db="EMBL/GenBank/DDBJ databases">
        <authorList>
            <person name="Palmer J.M."/>
        </authorList>
    </citation>
    <scope>NUCLEOTIDE SEQUENCE [LARGE SCALE GENOMIC DNA]</scope>
    <source>
        <strain evidence="2 3">TWF718</strain>
    </source>
</reference>
<evidence type="ECO:0000313" key="3">
    <source>
        <dbReference type="Proteomes" id="UP001313282"/>
    </source>
</evidence>
<dbReference type="InterPro" id="IPR001810">
    <property type="entry name" value="F-box_dom"/>
</dbReference>
<proteinExistence type="predicted"/>
<gene>
    <name evidence="2" type="ORF">TWF718_007603</name>
</gene>
<sequence length="343" mass="39496">MEMELHSRERESNNGGFIWANLPLEISYLILDTLEWPTHLVCRRVCHPWRAYLDHPRLVAKRYDSPLINRKFVYKIRELDGTVATAVFEPPGQTCAPLKQIHRILTDSSLSFFINRDPKAQTVRFGEHWFLTQDSRVYKGSRPRNFELMSLKDYFPDADIGIITKMMFNPEYDEFDSGSEFERDGVEEYTPQPIIPWALRLDYIPFADEPIVLESPSPFTFEIRFVSLYDPQINVPGVQEYLRRNTNRLPVSPTVGELVIGIGKVIAEYFQKGIESSLDQSGQHRGGLLTGQRTGVYVSFRRFANDRRLSLLLSIDISIESACEWAGGEDEEEQDTKSSAFAQ</sequence>
<dbReference type="InterPro" id="IPR036047">
    <property type="entry name" value="F-box-like_dom_sf"/>
</dbReference>
<keyword evidence="3" id="KW-1185">Reference proteome</keyword>
<dbReference type="Proteomes" id="UP001313282">
    <property type="component" value="Unassembled WGS sequence"/>
</dbReference>
<name>A0AAN8MPJ0_9PEZI</name>
<comment type="caution">
    <text evidence="2">The sequence shown here is derived from an EMBL/GenBank/DDBJ whole genome shotgun (WGS) entry which is preliminary data.</text>
</comment>
<dbReference type="AlphaFoldDB" id="A0AAN8MPJ0"/>
<feature type="domain" description="F-box" evidence="1">
    <location>
        <begin position="22"/>
        <end position="62"/>
    </location>
</feature>
<dbReference type="SUPFAM" id="SSF81383">
    <property type="entry name" value="F-box domain"/>
    <property type="match status" value="1"/>
</dbReference>